<dbReference type="RefSeq" id="WP_146591066.1">
    <property type="nucleotide sequence ID" value="NZ_SJPO01000013.1"/>
</dbReference>
<keyword evidence="1" id="KW-1133">Transmembrane helix</keyword>
<proteinExistence type="predicted"/>
<keyword evidence="3" id="KW-1185">Reference proteome</keyword>
<keyword evidence="1" id="KW-0812">Transmembrane</keyword>
<dbReference type="AlphaFoldDB" id="A0A5C5XUU1"/>
<gene>
    <name evidence="2" type="ORF">Pla123a_44670</name>
</gene>
<evidence type="ECO:0000256" key="1">
    <source>
        <dbReference type="SAM" id="Phobius"/>
    </source>
</evidence>
<feature type="transmembrane region" description="Helical" evidence="1">
    <location>
        <begin position="52"/>
        <end position="70"/>
    </location>
</feature>
<evidence type="ECO:0000313" key="3">
    <source>
        <dbReference type="Proteomes" id="UP000318478"/>
    </source>
</evidence>
<reference evidence="2 3" key="1">
    <citation type="submission" date="2019-02" db="EMBL/GenBank/DDBJ databases">
        <title>Deep-cultivation of Planctomycetes and their phenomic and genomic characterization uncovers novel biology.</title>
        <authorList>
            <person name="Wiegand S."/>
            <person name="Jogler M."/>
            <person name="Boedeker C."/>
            <person name="Pinto D."/>
            <person name="Vollmers J."/>
            <person name="Rivas-Marin E."/>
            <person name="Kohn T."/>
            <person name="Peeters S.H."/>
            <person name="Heuer A."/>
            <person name="Rast P."/>
            <person name="Oberbeckmann S."/>
            <person name="Bunk B."/>
            <person name="Jeske O."/>
            <person name="Meyerdierks A."/>
            <person name="Storesund J.E."/>
            <person name="Kallscheuer N."/>
            <person name="Luecker S."/>
            <person name="Lage O.M."/>
            <person name="Pohl T."/>
            <person name="Merkel B.J."/>
            <person name="Hornburger P."/>
            <person name="Mueller R.-W."/>
            <person name="Bruemmer F."/>
            <person name="Labrenz M."/>
            <person name="Spormann A.M."/>
            <person name="Op Den Camp H."/>
            <person name="Overmann J."/>
            <person name="Amann R."/>
            <person name="Jetten M.S.M."/>
            <person name="Mascher T."/>
            <person name="Medema M.H."/>
            <person name="Devos D.P."/>
            <person name="Kaster A.-K."/>
            <person name="Ovreas L."/>
            <person name="Rohde M."/>
            <person name="Galperin M.Y."/>
            <person name="Jogler C."/>
        </authorList>
    </citation>
    <scope>NUCLEOTIDE SEQUENCE [LARGE SCALE GENOMIC DNA]</scope>
    <source>
        <strain evidence="2 3">Pla123a</strain>
    </source>
</reference>
<dbReference type="Proteomes" id="UP000318478">
    <property type="component" value="Unassembled WGS sequence"/>
</dbReference>
<keyword evidence="1" id="KW-0472">Membrane</keyword>
<comment type="caution">
    <text evidence="2">The sequence shown here is derived from an EMBL/GenBank/DDBJ whole genome shotgun (WGS) entry which is preliminary data.</text>
</comment>
<accession>A0A5C5XUU1</accession>
<organism evidence="2 3">
    <name type="scientific">Posidoniimonas polymericola</name>
    <dbReference type="NCBI Taxonomy" id="2528002"/>
    <lineage>
        <taxon>Bacteria</taxon>
        <taxon>Pseudomonadati</taxon>
        <taxon>Planctomycetota</taxon>
        <taxon>Planctomycetia</taxon>
        <taxon>Pirellulales</taxon>
        <taxon>Lacipirellulaceae</taxon>
        <taxon>Posidoniimonas</taxon>
    </lineage>
</organism>
<protein>
    <submittedName>
        <fullName evidence="2">Uncharacterized protein</fullName>
    </submittedName>
</protein>
<name>A0A5C5XUU1_9BACT</name>
<sequence length="270" mass="30226">MRKPSHFVLCTLVSLLVLGMAKPNPYFYVFAAATLLASLRYRFLDKRVVDNIYYTVGILGVALVFSANSVDRELSSIEMAIARLDGRHAENKLKQAKLQLASDYPNAILEALKSQSVAFQIPATVVKPGNEVSMARASASAEAYRRDIERFRDAIEPMDLEELREAKIEFPSCKGDLAVGAHEFRTIDAYTWLIAPDALQNEQSEAQNEEAEITKLRSLSQKKAEQLRSFRADIAILPRRALSHLWPFIAVLLLAMKIAIKPACRTTNDE</sequence>
<dbReference type="EMBL" id="SJPO01000013">
    <property type="protein sequence ID" value="TWT67037.1"/>
    <property type="molecule type" value="Genomic_DNA"/>
</dbReference>
<evidence type="ECO:0000313" key="2">
    <source>
        <dbReference type="EMBL" id="TWT67037.1"/>
    </source>
</evidence>